<sequence length="416" mass="45563">MNTRLYSGASYSPRSLSSLSLSDFSDIGTPETSRSLLFDDSQSLEDTGASGPHVLVVGGLGYIGSHVSLELLKAGYHVVVVDDLSNSYRTVVDRIEKLAAEYCKAENKPLPSINFHEIDYRSPAMRSVLRRYEDSTIHRSKIAGVIHFAAFKSVEESIQKPLAYYKNNVAGLIDFLEILAEFNIYNFVFSSSATVYGKLASQGTPLHEDSMMAVDGVHGLTSPYGRTKYFCEAILDDVARSDPRWTITALRYFNPVGCHESGLLGEDPRQKPTNLFPRITSVITGKRPVLEIFGTDWETPDGTAVRDFIHVVDLARGHIAALAAAAEGKTGASFRTYNLGTGTGHTVREVLQSIEKASARNIPAREVGRRAGDVGFCVAAVDRAQKELGWRTQKSLTDCATDVWNYHVVNSLAPSC</sequence>
<proteinExistence type="predicted"/>
<reference evidence="1" key="1">
    <citation type="submission" date="2022-10" db="EMBL/GenBank/DDBJ databases">
        <title>Culturing micro-colonial fungi from biological soil crusts in the Mojave desert and describing Neophaeococcomyces mojavensis, and introducing the new genera and species Taxawa tesnikishii.</title>
        <authorList>
            <person name="Kurbessoian T."/>
            <person name="Stajich J.E."/>
        </authorList>
    </citation>
    <scope>NUCLEOTIDE SEQUENCE</scope>
    <source>
        <strain evidence="1">JES_115</strain>
    </source>
</reference>
<protein>
    <submittedName>
        <fullName evidence="1">Uncharacterized protein</fullName>
    </submittedName>
</protein>
<evidence type="ECO:0000313" key="2">
    <source>
        <dbReference type="Proteomes" id="UP001172680"/>
    </source>
</evidence>
<keyword evidence="2" id="KW-1185">Reference proteome</keyword>
<dbReference type="EMBL" id="JAPDRP010000040">
    <property type="protein sequence ID" value="KAJ9633920.1"/>
    <property type="molecule type" value="Genomic_DNA"/>
</dbReference>
<accession>A0ACC2YEX8</accession>
<comment type="caution">
    <text evidence="1">The sequence shown here is derived from an EMBL/GenBank/DDBJ whole genome shotgun (WGS) entry which is preliminary data.</text>
</comment>
<evidence type="ECO:0000313" key="1">
    <source>
        <dbReference type="EMBL" id="KAJ9633920.1"/>
    </source>
</evidence>
<dbReference type="Proteomes" id="UP001172680">
    <property type="component" value="Unassembled WGS sequence"/>
</dbReference>
<organism evidence="1 2">
    <name type="scientific">Coniosporium tulheliwenetii</name>
    <dbReference type="NCBI Taxonomy" id="3383036"/>
    <lineage>
        <taxon>Eukaryota</taxon>
        <taxon>Fungi</taxon>
        <taxon>Dikarya</taxon>
        <taxon>Ascomycota</taxon>
        <taxon>Pezizomycotina</taxon>
        <taxon>Dothideomycetes</taxon>
        <taxon>Dothideomycetes incertae sedis</taxon>
        <taxon>Coniosporium</taxon>
    </lineage>
</organism>
<gene>
    <name evidence="1" type="ORF">H2199_009211</name>
</gene>
<name>A0ACC2YEX8_9PEZI</name>